<evidence type="ECO:0000313" key="9">
    <source>
        <dbReference type="Proteomes" id="UP000824469"/>
    </source>
</evidence>
<feature type="non-terminal residue" evidence="8">
    <location>
        <position position="311"/>
    </location>
</feature>
<dbReference type="PROSITE" id="PS50026">
    <property type="entry name" value="EGF_3"/>
    <property type="match status" value="1"/>
</dbReference>
<keyword evidence="2 6" id="KW-0245">EGF-like domain</keyword>
<dbReference type="GO" id="GO:0005509">
    <property type="term" value="F:calcium ion binding"/>
    <property type="evidence" value="ECO:0007669"/>
    <property type="project" value="InterPro"/>
</dbReference>
<dbReference type="InterPro" id="IPR024731">
    <property type="entry name" value="NELL2-like_EGF"/>
</dbReference>
<dbReference type="Pfam" id="PF07645">
    <property type="entry name" value="EGF_CA"/>
    <property type="match status" value="1"/>
</dbReference>
<keyword evidence="3" id="KW-0732">Signal</keyword>
<dbReference type="PANTHER" id="PTHR33491">
    <property type="entry name" value="OSJNBA0016N04.9 PROTEIN"/>
    <property type="match status" value="1"/>
</dbReference>
<dbReference type="PROSITE" id="PS00010">
    <property type="entry name" value="ASX_HYDROXYL"/>
    <property type="match status" value="2"/>
</dbReference>
<evidence type="ECO:0000256" key="1">
    <source>
        <dbReference type="ARBA" id="ARBA00004167"/>
    </source>
</evidence>
<comment type="caution">
    <text evidence="6">Lacks conserved residue(s) required for the propagation of feature annotation.</text>
</comment>
<protein>
    <recommendedName>
        <fullName evidence="7">EGF-like domain-containing protein</fullName>
    </recommendedName>
</protein>
<accession>A0AA38FXN6</accession>
<dbReference type="InterPro" id="IPR000152">
    <property type="entry name" value="EGF-type_Asp/Asn_hydroxyl_site"/>
</dbReference>
<dbReference type="AlphaFoldDB" id="A0AA38FXN6"/>
<dbReference type="OMA" id="ANTECID"/>
<comment type="caution">
    <text evidence="8">The sequence shown here is derived from an EMBL/GenBank/DDBJ whole genome shotgun (WGS) entry which is preliminary data.</text>
</comment>
<evidence type="ECO:0000256" key="5">
    <source>
        <dbReference type="ARBA" id="ARBA00023157"/>
    </source>
</evidence>
<evidence type="ECO:0000256" key="3">
    <source>
        <dbReference type="ARBA" id="ARBA00022729"/>
    </source>
</evidence>
<comment type="subcellular location">
    <subcellularLocation>
        <location evidence="1">Membrane</location>
        <topology evidence="1">Single-pass membrane protein</topology>
    </subcellularLocation>
</comment>
<feature type="non-terminal residue" evidence="8">
    <location>
        <position position="1"/>
    </location>
</feature>
<reference evidence="8 9" key="1">
    <citation type="journal article" date="2021" name="Nat. Plants">
        <title>The Taxus genome provides insights into paclitaxel biosynthesis.</title>
        <authorList>
            <person name="Xiong X."/>
            <person name="Gou J."/>
            <person name="Liao Q."/>
            <person name="Li Y."/>
            <person name="Zhou Q."/>
            <person name="Bi G."/>
            <person name="Li C."/>
            <person name="Du R."/>
            <person name="Wang X."/>
            <person name="Sun T."/>
            <person name="Guo L."/>
            <person name="Liang H."/>
            <person name="Lu P."/>
            <person name="Wu Y."/>
            <person name="Zhang Z."/>
            <person name="Ro D.K."/>
            <person name="Shang Y."/>
            <person name="Huang S."/>
            <person name="Yan J."/>
        </authorList>
    </citation>
    <scope>NUCLEOTIDE SEQUENCE [LARGE SCALE GENOMIC DNA]</scope>
    <source>
        <strain evidence="8">Ta-2019</strain>
    </source>
</reference>
<dbReference type="FunFam" id="2.10.25.10:FF:000038">
    <property type="entry name" value="Fibrillin 2"/>
    <property type="match status" value="1"/>
</dbReference>
<gene>
    <name evidence="8" type="ORF">KI387_027136</name>
</gene>
<keyword evidence="4" id="KW-0677">Repeat</keyword>
<keyword evidence="9" id="KW-1185">Reference proteome</keyword>
<sequence length="311" mass="33260">ECHETCGDLAIPYPFGIGGKGNNCGLPGFEINCNGTIPFLPIPSGEIQILNVSADYLLVNATQFYASNCENMRNTTGFTMSSEGPFRISGYNKFVAVGCKAMGLFEMARGNDETLWGGCLSVCSHNPILSQCNGDGCCSTPVPSNYSQFLVAASNFTLIEIPHYNMSCSYAAILDESSWHLVSKSGTTNFASDAYMRLDWAIPNDSCASAQAKKNSYKCDPNAQCEDREWGYTCKCRSGYEGNGYSNGTGCTDIDECSDPGLNNCYLSSGGGRCVNTKGSYKCSCAKGRGDGTRNGTRCTSTSFQALPATI</sequence>
<dbReference type="SMART" id="SM00179">
    <property type="entry name" value="EGF_CA"/>
    <property type="match status" value="2"/>
</dbReference>
<evidence type="ECO:0000313" key="8">
    <source>
        <dbReference type="EMBL" id="KAH9312101.1"/>
    </source>
</evidence>
<dbReference type="Proteomes" id="UP000824469">
    <property type="component" value="Unassembled WGS sequence"/>
</dbReference>
<dbReference type="GO" id="GO:0016020">
    <property type="term" value="C:membrane"/>
    <property type="evidence" value="ECO:0007669"/>
    <property type="project" value="UniProtKB-SubCell"/>
</dbReference>
<dbReference type="InterPro" id="IPR025287">
    <property type="entry name" value="WAK_GUB"/>
</dbReference>
<dbReference type="GO" id="GO:0030247">
    <property type="term" value="F:polysaccharide binding"/>
    <property type="evidence" value="ECO:0007669"/>
    <property type="project" value="InterPro"/>
</dbReference>
<name>A0AA38FXN6_TAXCH</name>
<organism evidence="8 9">
    <name type="scientific">Taxus chinensis</name>
    <name type="common">Chinese yew</name>
    <name type="synonym">Taxus wallichiana var. chinensis</name>
    <dbReference type="NCBI Taxonomy" id="29808"/>
    <lineage>
        <taxon>Eukaryota</taxon>
        <taxon>Viridiplantae</taxon>
        <taxon>Streptophyta</taxon>
        <taxon>Embryophyta</taxon>
        <taxon>Tracheophyta</taxon>
        <taxon>Spermatophyta</taxon>
        <taxon>Pinopsida</taxon>
        <taxon>Pinidae</taxon>
        <taxon>Conifers II</taxon>
        <taxon>Cupressales</taxon>
        <taxon>Taxaceae</taxon>
        <taxon>Taxus</taxon>
    </lineage>
</organism>
<dbReference type="CDD" id="cd00054">
    <property type="entry name" value="EGF_CA"/>
    <property type="match status" value="1"/>
</dbReference>
<dbReference type="EMBL" id="JAHRHJ020000006">
    <property type="protein sequence ID" value="KAH9312101.1"/>
    <property type="molecule type" value="Genomic_DNA"/>
</dbReference>
<dbReference type="InterPro" id="IPR001881">
    <property type="entry name" value="EGF-like_Ca-bd_dom"/>
</dbReference>
<evidence type="ECO:0000256" key="6">
    <source>
        <dbReference type="PROSITE-ProRule" id="PRU00076"/>
    </source>
</evidence>
<proteinExistence type="predicted"/>
<dbReference type="Gene3D" id="2.10.25.10">
    <property type="entry name" value="Laminin"/>
    <property type="match status" value="2"/>
</dbReference>
<evidence type="ECO:0000259" key="7">
    <source>
        <dbReference type="PROSITE" id="PS50026"/>
    </source>
</evidence>
<dbReference type="SUPFAM" id="SSF57196">
    <property type="entry name" value="EGF/Laminin"/>
    <property type="match status" value="1"/>
</dbReference>
<dbReference type="SMART" id="SM00181">
    <property type="entry name" value="EGF"/>
    <property type="match status" value="2"/>
</dbReference>
<evidence type="ECO:0000256" key="4">
    <source>
        <dbReference type="ARBA" id="ARBA00022737"/>
    </source>
</evidence>
<dbReference type="InterPro" id="IPR049883">
    <property type="entry name" value="NOTCH1_EGF-like"/>
</dbReference>
<dbReference type="InterPro" id="IPR000742">
    <property type="entry name" value="EGF"/>
</dbReference>
<feature type="domain" description="EGF-like" evidence="7">
    <location>
        <begin position="253"/>
        <end position="300"/>
    </location>
</feature>
<dbReference type="Pfam" id="PF13947">
    <property type="entry name" value="GUB_WAK_bind"/>
    <property type="match status" value="1"/>
</dbReference>
<dbReference type="Pfam" id="PF12947">
    <property type="entry name" value="EGF_3"/>
    <property type="match status" value="1"/>
</dbReference>
<evidence type="ECO:0000256" key="2">
    <source>
        <dbReference type="ARBA" id="ARBA00022536"/>
    </source>
</evidence>
<keyword evidence="5" id="KW-1015">Disulfide bond</keyword>